<dbReference type="PANTHER" id="PTHR43278">
    <property type="entry name" value="NAD(P)H-DEPENDENT FMN-CONTAINING OXIDOREDUCTASE YWQN-RELATED"/>
    <property type="match status" value="1"/>
</dbReference>
<dbReference type="InterPro" id="IPR003680">
    <property type="entry name" value="Flavodoxin_fold"/>
</dbReference>
<organism evidence="6 7">
    <name type="scientific">Teretinema zuelzerae</name>
    <dbReference type="NCBI Taxonomy" id="156"/>
    <lineage>
        <taxon>Bacteria</taxon>
        <taxon>Pseudomonadati</taxon>
        <taxon>Spirochaetota</taxon>
        <taxon>Spirochaetia</taxon>
        <taxon>Spirochaetales</taxon>
        <taxon>Treponemataceae</taxon>
        <taxon>Teretinema</taxon>
    </lineage>
</organism>
<sequence length="570" mass="61915">MKVLVLNGSPRGQKSNTLRITEAFLEGLEAAGKQEITRIDVREKKIEPCLGCFACWKDTPGKCVIKDDMEAILPLLVESDLVLWSFPLYYFSMPSKIKALMDRMLPLNLPFMEERPDGGASHPSRYDLSHQRTVVVSSCGFFSATNNYEALDAQFSIAFGKNNVEKIFCPQGEILQVKELKARTDEYLSIVRKAGTEYAENFAVSQSTKAELERPMLSEQIYAQVADASWGIEKPASSAAGAGSVGPGSGESALAGANGEDAVFIRQMTAFYNPEALSGAEAVLEISFTDLGRTYRLHLGKEKCAVLSAEEAANAGTAKLPLTRIETPYSVWKQISSGELDGAEAMMQGKYRVSGKFDLMMKMDALFDVSGEGGSSGVLNDAQKTLSKSRSKKTNMNLVIFAFLPLWIALPFSSRAGLISSIVMLILLQAAGSRWIIGIHERIAFSGLGLGILALAAGVSPHIVIPFSYVYFGMHWLLSCAFPVPLTAEYSKNGYGGDSALKNALFVKTNRIITAAWGILYLATAVWTVFLLSSPLSAWTGAINSLTPALCGLWTAWFQKWYPAKAASGK</sequence>
<dbReference type="PANTHER" id="PTHR43278:SF2">
    <property type="entry name" value="IRON-SULFUR FLAVOPROTEIN"/>
    <property type="match status" value="1"/>
</dbReference>
<dbReference type="SUPFAM" id="SSF52218">
    <property type="entry name" value="Flavoproteins"/>
    <property type="match status" value="1"/>
</dbReference>
<accession>A0AAE3EGK5</accession>
<feature type="domain" description="SCP2" evidence="4">
    <location>
        <begin position="273"/>
        <end position="368"/>
    </location>
</feature>
<dbReference type="AlphaFoldDB" id="A0AAE3EGK5"/>
<dbReference type="SUPFAM" id="SSF55718">
    <property type="entry name" value="SCP-like"/>
    <property type="match status" value="1"/>
</dbReference>
<feature type="transmembrane region" description="Helical" evidence="3">
    <location>
        <begin position="538"/>
        <end position="558"/>
    </location>
</feature>
<dbReference type="Gene3D" id="3.30.1050.10">
    <property type="entry name" value="SCP2 sterol-binding domain"/>
    <property type="match status" value="1"/>
</dbReference>
<dbReference type="EMBL" id="JAINWA010000001">
    <property type="protein sequence ID" value="MCD1653805.1"/>
    <property type="molecule type" value="Genomic_DNA"/>
</dbReference>
<dbReference type="Gene3D" id="3.40.50.360">
    <property type="match status" value="1"/>
</dbReference>
<comment type="caution">
    <text evidence="6">The sequence shown here is derived from an EMBL/GenBank/DDBJ whole genome shotgun (WGS) entry which is preliminary data.</text>
</comment>
<proteinExistence type="predicted"/>
<dbReference type="InterPro" id="IPR003033">
    <property type="entry name" value="SCP2_sterol-bd_dom"/>
</dbReference>
<name>A0AAE3EGK5_9SPIR</name>
<keyword evidence="2" id="KW-0288">FMN</keyword>
<keyword evidence="7" id="KW-1185">Reference proteome</keyword>
<dbReference type="InterPro" id="IPR051796">
    <property type="entry name" value="ISF_SsuE-like"/>
</dbReference>
<dbReference type="Proteomes" id="UP001198163">
    <property type="component" value="Unassembled WGS sequence"/>
</dbReference>
<evidence type="ECO:0000313" key="6">
    <source>
        <dbReference type="EMBL" id="MCD1653805.1"/>
    </source>
</evidence>
<keyword evidence="3" id="KW-0812">Transmembrane</keyword>
<evidence type="ECO:0000256" key="1">
    <source>
        <dbReference type="ARBA" id="ARBA00022630"/>
    </source>
</evidence>
<feature type="domain" description="Flavodoxin-like fold" evidence="5">
    <location>
        <begin position="1"/>
        <end position="147"/>
    </location>
</feature>
<evidence type="ECO:0000313" key="7">
    <source>
        <dbReference type="Proteomes" id="UP001198163"/>
    </source>
</evidence>
<reference evidence="6" key="1">
    <citation type="submission" date="2021-08" db="EMBL/GenBank/DDBJ databases">
        <title>Comparative analyses of Brucepasteria parasyntrophica and Teretinema zuelzerae.</title>
        <authorList>
            <person name="Song Y."/>
            <person name="Brune A."/>
        </authorList>
    </citation>
    <scope>NUCLEOTIDE SEQUENCE</scope>
    <source>
        <strain evidence="6">DSM 1903</strain>
    </source>
</reference>
<keyword evidence="3" id="KW-1133">Transmembrane helix</keyword>
<evidence type="ECO:0000256" key="2">
    <source>
        <dbReference type="ARBA" id="ARBA00022643"/>
    </source>
</evidence>
<evidence type="ECO:0000259" key="5">
    <source>
        <dbReference type="Pfam" id="PF02525"/>
    </source>
</evidence>
<dbReference type="RefSeq" id="WP_230753266.1">
    <property type="nucleotide sequence ID" value="NZ_JAINWA010000001.1"/>
</dbReference>
<keyword evidence="3" id="KW-0472">Membrane</keyword>
<evidence type="ECO:0000256" key="3">
    <source>
        <dbReference type="SAM" id="Phobius"/>
    </source>
</evidence>
<feature type="transmembrane region" description="Helical" evidence="3">
    <location>
        <begin position="444"/>
        <end position="463"/>
    </location>
</feature>
<evidence type="ECO:0000259" key="4">
    <source>
        <dbReference type="Pfam" id="PF02036"/>
    </source>
</evidence>
<protein>
    <submittedName>
        <fullName evidence="6">NAD(P)H-dependent oxidoreductase</fullName>
    </submittedName>
</protein>
<dbReference type="InterPro" id="IPR036527">
    <property type="entry name" value="SCP2_sterol-bd_dom_sf"/>
</dbReference>
<gene>
    <name evidence="6" type="ORF">K7J14_03710</name>
</gene>
<feature type="transmembrane region" description="Helical" evidence="3">
    <location>
        <begin position="512"/>
        <end position="532"/>
    </location>
</feature>
<keyword evidence="1" id="KW-0285">Flavoprotein</keyword>
<dbReference type="Pfam" id="PF02036">
    <property type="entry name" value="SCP2"/>
    <property type="match status" value="1"/>
</dbReference>
<feature type="transmembrane region" description="Helical" evidence="3">
    <location>
        <begin position="469"/>
        <end position="491"/>
    </location>
</feature>
<dbReference type="InterPro" id="IPR029039">
    <property type="entry name" value="Flavoprotein-like_sf"/>
</dbReference>
<feature type="transmembrane region" description="Helical" evidence="3">
    <location>
        <begin position="418"/>
        <end position="437"/>
    </location>
</feature>
<dbReference type="Pfam" id="PF02525">
    <property type="entry name" value="Flavodoxin_2"/>
    <property type="match status" value="1"/>
</dbReference>